<accession>A0A7S0C3R7</accession>
<evidence type="ECO:0000256" key="1">
    <source>
        <dbReference type="SAM" id="MobiDB-lite"/>
    </source>
</evidence>
<proteinExistence type="predicted"/>
<evidence type="ECO:0000313" key="2">
    <source>
        <dbReference type="EMBL" id="CAD8411908.1"/>
    </source>
</evidence>
<sequence length="108" mass="11837">MRTFFDPFGMVFLSKKTQKNSDPATPASVPFSTDDDDAAPSSDISPCSREAFAIIPCANPCPKIPRILVPMNSLAGSIPGDFFKLKNNMDTMIDAAVSKYKHRSCEFQ</sequence>
<dbReference type="EMBL" id="HBEL01016809">
    <property type="protein sequence ID" value="CAD8411908.1"/>
    <property type="molecule type" value="Transcribed_RNA"/>
</dbReference>
<organism evidence="2">
    <name type="scientific">Proboscia inermis</name>
    <dbReference type="NCBI Taxonomy" id="420281"/>
    <lineage>
        <taxon>Eukaryota</taxon>
        <taxon>Sar</taxon>
        <taxon>Stramenopiles</taxon>
        <taxon>Ochrophyta</taxon>
        <taxon>Bacillariophyta</taxon>
        <taxon>Coscinodiscophyceae</taxon>
        <taxon>Rhizosoleniophycidae</taxon>
        <taxon>Rhizosoleniales</taxon>
        <taxon>Rhizosoleniaceae</taxon>
        <taxon>Proboscia</taxon>
    </lineage>
</organism>
<name>A0A7S0C3R7_9STRA</name>
<dbReference type="AlphaFoldDB" id="A0A7S0C3R7"/>
<feature type="region of interest" description="Disordered" evidence="1">
    <location>
        <begin position="17"/>
        <end position="44"/>
    </location>
</feature>
<gene>
    <name evidence="2" type="ORF">PINE0816_LOCUS8033</name>
</gene>
<reference evidence="2" key="1">
    <citation type="submission" date="2021-01" db="EMBL/GenBank/DDBJ databases">
        <authorList>
            <person name="Corre E."/>
            <person name="Pelletier E."/>
            <person name="Niang G."/>
            <person name="Scheremetjew M."/>
            <person name="Finn R."/>
            <person name="Kale V."/>
            <person name="Holt S."/>
            <person name="Cochrane G."/>
            <person name="Meng A."/>
            <person name="Brown T."/>
            <person name="Cohen L."/>
        </authorList>
    </citation>
    <scope>NUCLEOTIDE SEQUENCE</scope>
    <source>
        <strain evidence="2">CCAP1064/1</strain>
    </source>
</reference>
<protein>
    <submittedName>
        <fullName evidence="2">Uncharacterized protein</fullName>
    </submittedName>
</protein>